<gene>
    <name evidence="1" type="ORF">ACFYU5_08535</name>
</gene>
<dbReference type="Pfam" id="PF20288">
    <property type="entry name" value="MC2"/>
    <property type="match status" value="1"/>
</dbReference>
<dbReference type="RefSeq" id="WP_387391716.1">
    <property type="nucleotide sequence ID" value="NZ_JBIAMT010000002.1"/>
</dbReference>
<dbReference type="Proteomes" id="UP001601442">
    <property type="component" value="Unassembled WGS sequence"/>
</dbReference>
<protein>
    <submittedName>
        <fullName evidence="1">ABC-three component system middle component 2</fullName>
    </submittedName>
</protein>
<evidence type="ECO:0000313" key="2">
    <source>
        <dbReference type="Proteomes" id="UP001601442"/>
    </source>
</evidence>
<keyword evidence="2" id="KW-1185">Reference proteome</keyword>
<organism evidence="1 2">
    <name type="scientific">Nocardia aobensis</name>
    <dbReference type="NCBI Taxonomy" id="257277"/>
    <lineage>
        <taxon>Bacteria</taxon>
        <taxon>Bacillati</taxon>
        <taxon>Actinomycetota</taxon>
        <taxon>Actinomycetes</taxon>
        <taxon>Mycobacteriales</taxon>
        <taxon>Nocardiaceae</taxon>
        <taxon>Nocardia</taxon>
    </lineage>
</organism>
<accession>A0ABW6NZD7</accession>
<name>A0ABW6NZD7_9NOCA</name>
<reference evidence="1 2" key="1">
    <citation type="submission" date="2024-10" db="EMBL/GenBank/DDBJ databases">
        <title>The Natural Products Discovery Center: Release of the First 8490 Sequenced Strains for Exploring Actinobacteria Biosynthetic Diversity.</title>
        <authorList>
            <person name="Kalkreuter E."/>
            <person name="Kautsar S.A."/>
            <person name="Yang D."/>
            <person name="Bader C.D."/>
            <person name="Teijaro C.N."/>
            <person name="Fluegel L."/>
            <person name="Davis C.M."/>
            <person name="Simpson J.R."/>
            <person name="Lauterbach L."/>
            <person name="Steele A.D."/>
            <person name="Gui C."/>
            <person name="Meng S."/>
            <person name="Li G."/>
            <person name="Viehrig K."/>
            <person name="Ye F."/>
            <person name="Su P."/>
            <person name="Kiefer A.F."/>
            <person name="Nichols A."/>
            <person name="Cepeda A.J."/>
            <person name="Yan W."/>
            <person name="Fan B."/>
            <person name="Jiang Y."/>
            <person name="Adhikari A."/>
            <person name="Zheng C.-J."/>
            <person name="Schuster L."/>
            <person name="Cowan T.M."/>
            <person name="Smanski M.J."/>
            <person name="Chevrette M.G."/>
            <person name="De Carvalho L.P.S."/>
            <person name="Shen B."/>
        </authorList>
    </citation>
    <scope>NUCLEOTIDE SEQUENCE [LARGE SCALE GENOMIC DNA]</scope>
    <source>
        <strain evidence="1 2">NPDC004119</strain>
    </source>
</reference>
<sequence>MNPLNSPLEVGVRTLVLLAQAFPNRLDVAQLVYLDHVMVHSAEFGGRPANLHPSLPVGPGELAMRRRLVEQGLVVLMRASLADMTVTTEGFSYGATPEASSFLDILEAPYLSLLQERAEWLTAGWIPDAAAVRGSINQVTRNWTRQVTVRKEDR</sequence>
<comment type="caution">
    <text evidence="1">The sequence shown here is derived from an EMBL/GenBank/DDBJ whole genome shotgun (WGS) entry which is preliminary data.</text>
</comment>
<dbReference type="EMBL" id="JBIAMT010000002">
    <property type="protein sequence ID" value="MFF0496435.1"/>
    <property type="molecule type" value="Genomic_DNA"/>
</dbReference>
<dbReference type="InterPro" id="IPR046904">
    <property type="entry name" value="ABC-3C_MC2"/>
</dbReference>
<evidence type="ECO:0000313" key="1">
    <source>
        <dbReference type="EMBL" id="MFF0496435.1"/>
    </source>
</evidence>
<proteinExistence type="predicted"/>